<dbReference type="Proteomes" id="UP000663887">
    <property type="component" value="Unassembled WGS sequence"/>
</dbReference>
<evidence type="ECO:0000313" key="2">
    <source>
        <dbReference type="EMBL" id="CAF2066512.1"/>
    </source>
</evidence>
<reference evidence="1" key="1">
    <citation type="submission" date="2021-02" db="EMBL/GenBank/DDBJ databases">
        <authorList>
            <person name="Nowell W R."/>
        </authorList>
    </citation>
    <scope>NUCLEOTIDE SEQUENCE</scope>
</reference>
<dbReference type="EMBL" id="CAJNRF010002446">
    <property type="protein sequence ID" value="CAF2038462.1"/>
    <property type="molecule type" value="Genomic_DNA"/>
</dbReference>
<dbReference type="AlphaFoldDB" id="A0A816NQP8"/>
<sequence>MQLYFNATNMFERVKDTVVFAEGENQDLIINDNFVSSVENIIKKDYYAYDKIYLLCNEINQAATDPMIIVEEEVVIAAWKWYECHLSIADKLFTIDHEYSGKPITVSSSILTKLKTLKPLIILFDFNIFPLSAINVKYPVTGQTYI</sequence>
<proteinExistence type="predicted"/>
<evidence type="ECO:0000313" key="1">
    <source>
        <dbReference type="EMBL" id="CAF2038462.1"/>
    </source>
</evidence>
<dbReference type="EMBL" id="CAJNRG010004468">
    <property type="protein sequence ID" value="CAF2066512.1"/>
    <property type="molecule type" value="Genomic_DNA"/>
</dbReference>
<evidence type="ECO:0000313" key="3">
    <source>
        <dbReference type="Proteomes" id="UP000663856"/>
    </source>
</evidence>
<accession>A0A816NQP8</accession>
<dbReference type="Proteomes" id="UP000663856">
    <property type="component" value="Unassembled WGS sequence"/>
</dbReference>
<name>A0A816NQP8_9BILA</name>
<organism evidence="1 3">
    <name type="scientific">Rotaria magnacalcarata</name>
    <dbReference type="NCBI Taxonomy" id="392030"/>
    <lineage>
        <taxon>Eukaryota</taxon>
        <taxon>Metazoa</taxon>
        <taxon>Spiralia</taxon>
        <taxon>Gnathifera</taxon>
        <taxon>Rotifera</taxon>
        <taxon>Eurotatoria</taxon>
        <taxon>Bdelloidea</taxon>
        <taxon>Philodinida</taxon>
        <taxon>Philodinidae</taxon>
        <taxon>Rotaria</taxon>
    </lineage>
</organism>
<gene>
    <name evidence="1" type="ORF">WKI299_LOCUS7939</name>
    <name evidence="2" type="ORF">XDN619_LOCUS11656</name>
</gene>
<protein>
    <submittedName>
        <fullName evidence="1">Uncharacterized protein</fullName>
    </submittedName>
</protein>
<comment type="caution">
    <text evidence="1">The sequence shown here is derived from an EMBL/GenBank/DDBJ whole genome shotgun (WGS) entry which is preliminary data.</text>
</comment>